<dbReference type="PROSITE" id="PS50053">
    <property type="entry name" value="UBIQUITIN_2"/>
    <property type="match status" value="1"/>
</dbReference>
<dbReference type="STRING" id="51028.A0A0N4V688"/>
<organism evidence="4">
    <name type="scientific">Enterobius vermicularis</name>
    <name type="common">Human pinworm</name>
    <dbReference type="NCBI Taxonomy" id="51028"/>
    <lineage>
        <taxon>Eukaryota</taxon>
        <taxon>Metazoa</taxon>
        <taxon>Ecdysozoa</taxon>
        <taxon>Nematoda</taxon>
        <taxon>Chromadorea</taxon>
        <taxon>Rhabditida</taxon>
        <taxon>Spirurina</taxon>
        <taxon>Oxyuridomorpha</taxon>
        <taxon>Oxyuroidea</taxon>
        <taxon>Oxyuridae</taxon>
        <taxon>Enterobius</taxon>
    </lineage>
</organism>
<dbReference type="SMART" id="SM00213">
    <property type="entry name" value="UBQ"/>
    <property type="match status" value="1"/>
</dbReference>
<gene>
    <name evidence="2" type="ORF">EVEC_LOCUS5377</name>
</gene>
<dbReference type="OrthoDB" id="267397at2759"/>
<sequence length="70" mass="8259">MEVTVKRKYTIRKLKEHLLGLTEIPLDTQYLIFGIKHLDDEKTLDDYALRDGYTIYLTPSYVEVPEMPNL</sequence>
<reference evidence="2 3" key="2">
    <citation type="submission" date="2018-10" db="EMBL/GenBank/DDBJ databases">
        <authorList>
            <consortium name="Pathogen Informatics"/>
        </authorList>
    </citation>
    <scope>NUCLEOTIDE SEQUENCE [LARGE SCALE GENOMIC DNA]</scope>
</reference>
<dbReference type="InterPro" id="IPR000626">
    <property type="entry name" value="Ubiquitin-like_dom"/>
</dbReference>
<dbReference type="Pfam" id="PF00240">
    <property type="entry name" value="ubiquitin"/>
    <property type="match status" value="1"/>
</dbReference>
<evidence type="ECO:0000313" key="3">
    <source>
        <dbReference type="Proteomes" id="UP000274131"/>
    </source>
</evidence>
<accession>A0A0N4V688</accession>
<evidence type="ECO:0000313" key="4">
    <source>
        <dbReference type="WBParaSite" id="EVEC_0000576601-mRNA-1"/>
    </source>
</evidence>
<dbReference type="CDD" id="cd17039">
    <property type="entry name" value="Ubl_ubiquitin_like"/>
    <property type="match status" value="1"/>
</dbReference>
<evidence type="ECO:0000313" key="2">
    <source>
        <dbReference type="EMBL" id="VDD90626.1"/>
    </source>
</evidence>
<keyword evidence="3" id="KW-1185">Reference proteome</keyword>
<protein>
    <submittedName>
        <fullName evidence="4">Ubiquitin-like domain-containing protein</fullName>
    </submittedName>
</protein>
<name>A0A0N4V688_ENTVE</name>
<evidence type="ECO:0000259" key="1">
    <source>
        <dbReference type="PROSITE" id="PS50053"/>
    </source>
</evidence>
<dbReference type="Gene3D" id="3.10.20.90">
    <property type="entry name" value="Phosphatidylinositol 3-kinase Catalytic Subunit, Chain A, domain 1"/>
    <property type="match status" value="1"/>
</dbReference>
<dbReference type="EMBL" id="UXUI01008146">
    <property type="protein sequence ID" value="VDD90626.1"/>
    <property type="molecule type" value="Genomic_DNA"/>
</dbReference>
<proteinExistence type="predicted"/>
<dbReference type="SUPFAM" id="SSF54236">
    <property type="entry name" value="Ubiquitin-like"/>
    <property type="match status" value="1"/>
</dbReference>
<dbReference type="InterPro" id="IPR029071">
    <property type="entry name" value="Ubiquitin-like_domsf"/>
</dbReference>
<feature type="domain" description="Ubiquitin-like" evidence="1">
    <location>
        <begin position="1"/>
        <end position="57"/>
    </location>
</feature>
<dbReference type="AlphaFoldDB" id="A0A0N4V688"/>
<reference evidence="4" key="1">
    <citation type="submission" date="2017-02" db="UniProtKB">
        <authorList>
            <consortium name="WormBaseParasite"/>
        </authorList>
    </citation>
    <scope>IDENTIFICATION</scope>
</reference>
<dbReference type="WBParaSite" id="EVEC_0000576601-mRNA-1">
    <property type="protein sequence ID" value="EVEC_0000576601-mRNA-1"/>
    <property type="gene ID" value="EVEC_0000576601"/>
</dbReference>
<dbReference type="Proteomes" id="UP000274131">
    <property type="component" value="Unassembled WGS sequence"/>
</dbReference>